<protein>
    <submittedName>
        <fullName evidence="1">Uncharacterized protein</fullName>
    </submittedName>
</protein>
<accession>A0AAW1L807</accession>
<name>A0AAW1L807_POPJA</name>
<organism evidence="1 2">
    <name type="scientific">Popillia japonica</name>
    <name type="common">Japanese beetle</name>
    <dbReference type="NCBI Taxonomy" id="7064"/>
    <lineage>
        <taxon>Eukaryota</taxon>
        <taxon>Metazoa</taxon>
        <taxon>Ecdysozoa</taxon>
        <taxon>Arthropoda</taxon>
        <taxon>Hexapoda</taxon>
        <taxon>Insecta</taxon>
        <taxon>Pterygota</taxon>
        <taxon>Neoptera</taxon>
        <taxon>Endopterygota</taxon>
        <taxon>Coleoptera</taxon>
        <taxon>Polyphaga</taxon>
        <taxon>Scarabaeiformia</taxon>
        <taxon>Scarabaeidae</taxon>
        <taxon>Rutelinae</taxon>
        <taxon>Popillia</taxon>
    </lineage>
</organism>
<evidence type="ECO:0000313" key="1">
    <source>
        <dbReference type="EMBL" id="KAK9731087.1"/>
    </source>
</evidence>
<reference evidence="1 2" key="1">
    <citation type="journal article" date="2024" name="BMC Genomics">
        <title>De novo assembly and annotation of Popillia japonica's genome with initial clues to its potential as an invasive pest.</title>
        <authorList>
            <person name="Cucini C."/>
            <person name="Boschi S."/>
            <person name="Funari R."/>
            <person name="Cardaioli E."/>
            <person name="Iannotti N."/>
            <person name="Marturano G."/>
            <person name="Paoli F."/>
            <person name="Bruttini M."/>
            <person name="Carapelli A."/>
            <person name="Frati F."/>
            <person name="Nardi F."/>
        </authorList>
    </citation>
    <scope>NUCLEOTIDE SEQUENCE [LARGE SCALE GENOMIC DNA]</scope>
    <source>
        <strain evidence="1">DMR45628</strain>
    </source>
</reference>
<keyword evidence="2" id="KW-1185">Reference proteome</keyword>
<dbReference type="Proteomes" id="UP001458880">
    <property type="component" value="Unassembled WGS sequence"/>
</dbReference>
<proteinExistence type="predicted"/>
<dbReference type="AlphaFoldDB" id="A0AAW1L807"/>
<sequence>MCRGDTTYVGVQMLQKKHIQELCRGDTTYLRKIPYELKTCTAVAALGDDKWVRTADRRWTSPQIDHWIYASPPSTQFTCK</sequence>
<comment type="caution">
    <text evidence="1">The sequence shown here is derived from an EMBL/GenBank/DDBJ whole genome shotgun (WGS) entry which is preliminary data.</text>
</comment>
<dbReference type="EMBL" id="JASPKY010000138">
    <property type="protein sequence ID" value="KAK9731087.1"/>
    <property type="molecule type" value="Genomic_DNA"/>
</dbReference>
<evidence type="ECO:0000313" key="2">
    <source>
        <dbReference type="Proteomes" id="UP001458880"/>
    </source>
</evidence>
<gene>
    <name evidence="1" type="ORF">QE152_g13947</name>
</gene>